<feature type="compositionally biased region" description="Polar residues" evidence="1">
    <location>
        <begin position="110"/>
        <end position="119"/>
    </location>
</feature>
<name>A0AA38XKJ0_9EURO</name>
<evidence type="ECO:0000313" key="2">
    <source>
        <dbReference type="EMBL" id="KAJ9615045.1"/>
    </source>
</evidence>
<reference evidence="2" key="1">
    <citation type="submission" date="2022-10" db="EMBL/GenBank/DDBJ databases">
        <title>Culturing micro-colonial fungi from biological soil crusts in the Mojave desert and describing Neophaeococcomyces mojavensis, and introducing the new genera and species Taxawa tesnikishii.</title>
        <authorList>
            <person name="Kurbessoian T."/>
            <person name="Stajich J.E."/>
        </authorList>
    </citation>
    <scope>NUCLEOTIDE SEQUENCE</scope>
    <source>
        <strain evidence="2">TK_41</strain>
    </source>
</reference>
<protein>
    <submittedName>
        <fullName evidence="2">Uncharacterized protein</fullName>
    </submittedName>
</protein>
<proteinExistence type="predicted"/>
<dbReference type="Proteomes" id="UP001172673">
    <property type="component" value="Unassembled WGS sequence"/>
</dbReference>
<feature type="region of interest" description="Disordered" evidence="1">
    <location>
        <begin position="1"/>
        <end position="49"/>
    </location>
</feature>
<feature type="region of interest" description="Disordered" evidence="1">
    <location>
        <begin position="93"/>
        <end position="119"/>
    </location>
</feature>
<keyword evidence="3" id="KW-1185">Reference proteome</keyword>
<organism evidence="2 3">
    <name type="scientific">Cladophialophora chaetospira</name>
    <dbReference type="NCBI Taxonomy" id="386627"/>
    <lineage>
        <taxon>Eukaryota</taxon>
        <taxon>Fungi</taxon>
        <taxon>Dikarya</taxon>
        <taxon>Ascomycota</taxon>
        <taxon>Pezizomycotina</taxon>
        <taxon>Eurotiomycetes</taxon>
        <taxon>Chaetothyriomycetidae</taxon>
        <taxon>Chaetothyriales</taxon>
        <taxon>Herpotrichiellaceae</taxon>
        <taxon>Cladophialophora</taxon>
    </lineage>
</organism>
<gene>
    <name evidence="2" type="ORF">H2200_001119</name>
</gene>
<evidence type="ECO:0000256" key="1">
    <source>
        <dbReference type="SAM" id="MobiDB-lite"/>
    </source>
</evidence>
<evidence type="ECO:0000313" key="3">
    <source>
        <dbReference type="Proteomes" id="UP001172673"/>
    </source>
</evidence>
<dbReference type="AlphaFoldDB" id="A0AA38XKJ0"/>
<sequence length="119" mass="13142">MFGLRRHRRSRRGNRLSDDYWDPSIEALVPGPESGTSGHRDQAAPPDPEIYELGNHHGINARLGPTCPVSFTGNEHSISASIRDGRLYVWRNGGDYPPDQLGLGHHDSMQHGSTSTTDN</sequence>
<dbReference type="EMBL" id="JAPDRK010000002">
    <property type="protein sequence ID" value="KAJ9615045.1"/>
    <property type="molecule type" value="Genomic_DNA"/>
</dbReference>
<accession>A0AA38XKJ0</accession>
<feature type="compositionally biased region" description="Basic residues" evidence="1">
    <location>
        <begin position="1"/>
        <end position="14"/>
    </location>
</feature>
<comment type="caution">
    <text evidence="2">The sequence shown here is derived from an EMBL/GenBank/DDBJ whole genome shotgun (WGS) entry which is preliminary data.</text>
</comment>